<dbReference type="PANTHER" id="PTHR21017">
    <property type="entry name" value="NIPSNAP-RELATED"/>
    <property type="match status" value="1"/>
</dbReference>
<dbReference type="GeneID" id="100464892"/>
<evidence type="ECO:0000259" key="6">
    <source>
        <dbReference type="Pfam" id="PF07978"/>
    </source>
</evidence>
<dbReference type="SUPFAM" id="SSF54909">
    <property type="entry name" value="Dimeric alpha+beta barrel"/>
    <property type="match status" value="2"/>
</dbReference>
<accession>A0A7N5JJ69</accession>
<dbReference type="InterPro" id="IPR011008">
    <property type="entry name" value="Dimeric_a/b-barrel"/>
</dbReference>
<proteinExistence type="inferred from homology"/>
<dbReference type="GO" id="GO:0000423">
    <property type="term" value="P:mitophagy"/>
    <property type="evidence" value="ECO:0007669"/>
    <property type="project" value="Ensembl"/>
</dbReference>
<dbReference type="RefSeq" id="XP_034528738.1">
    <property type="nucleotide sequence ID" value="XM_034672847.1"/>
</dbReference>
<dbReference type="PANTHER" id="PTHR21017:SF11">
    <property type="entry name" value="PROTEIN NIPSNAP HOMOLOG 1"/>
    <property type="match status" value="1"/>
</dbReference>
<sequence>MNLALQCLFTPSICCDPLNQPWRFRDWSDHLLWRVCPGCQRLGHLGSPKCLWLQLCSKACFFQWTAISSGTKFIFLWLPICGGWEGAQAKCSVSTGEDNEYKLLAEGTEIANKALRTRACFYSRDNEGSWFRSLFVHKVDPRKDAHSTLLSKKETSNLYKIQFHNVKPECLDAYNSLTEAVLPKLHLDEDYPCSLVGNWNTWYGEQDQAVHLWRFSGGYPALMDCMNKLKTNKEYLEFRKERSQMLLSRRNQMLLEFSFWNEPQPRAGPNIYELRTYKLKPGTMIEWGNNWARAIKYRQENQEAVGGFFSQIGELYVVHHLWAYKDLQSREETRNAAWRKRGWDENVYYTVPLVRHMESRIMIPLKISPLQ</sequence>
<evidence type="ECO:0000313" key="7">
    <source>
        <dbReference type="Ensembl" id="ENSAMEP00000026144.1"/>
    </source>
</evidence>
<evidence type="ECO:0000313" key="8">
    <source>
        <dbReference type="Proteomes" id="UP000008912"/>
    </source>
</evidence>
<reference evidence="7" key="2">
    <citation type="submission" date="2025-08" db="UniProtKB">
        <authorList>
            <consortium name="Ensembl"/>
        </authorList>
    </citation>
    <scope>IDENTIFICATION</scope>
</reference>
<keyword evidence="5" id="KW-0496">Mitochondrion</keyword>
<dbReference type="InterPro" id="IPR051557">
    <property type="entry name" value="NipSnap_domain"/>
</dbReference>
<dbReference type="FunFam" id="3.30.70.100:FF:000003">
    <property type="entry name" value="Protein NipSnap homolog 2"/>
    <property type="match status" value="1"/>
</dbReference>
<dbReference type="GO" id="GO:0030674">
    <property type="term" value="F:protein-macromolecule adaptor activity"/>
    <property type="evidence" value="ECO:0007669"/>
    <property type="project" value="Ensembl"/>
</dbReference>
<evidence type="ECO:0000256" key="3">
    <source>
        <dbReference type="ARBA" id="ARBA00022946"/>
    </source>
</evidence>
<dbReference type="OrthoDB" id="10262843at2759"/>
<dbReference type="GeneTree" id="ENSGT00950000183018"/>
<dbReference type="Gene3D" id="3.30.70.100">
    <property type="match status" value="2"/>
</dbReference>
<reference evidence="7" key="3">
    <citation type="submission" date="2025-09" db="UniProtKB">
        <authorList>
            <consortium name="Ensembl"/>
        </authorList>
    </citation>
    <scope>IDENTIFICATION</scope>
</reference>
<dbReference type="GO" id="GO:0019233">
    <property type="term" value="P:sensory perception of pain"/>
    <property type="evidence" value="ECO:0007669"/>
    <property type="project" value="Ensembl"/>
</dbReference>
<keyword evidence="8" id="KW-1185">Reference proteome</keyword>
<comment type="subcellular location">
    <subcellularLocation>
        <location evidence="1">Mitochondrion matrix</location>
    </subcellularLocation>
</comment>
<organism evidence="7 8">
    <name type="scientific">Ailuropoda melanoleuca</name>
    <name type="common">Giant panda</name>
    <dbReference type="NCBI Taxonomy" id="9646"/>
    <lineage>
        <taxon>Eukaryota</taxon>
        <taxon>Metazoa</taxon>
        <taxon>Chordata</taxon>
        <taxon>Craniata</taxon>
        <taxon>Vertebrata</taxon>
        <taxon>Euteleostomi</taxon>
        <taxon>Mammalia</taxon>
        <taxon>Eutheria</taxon>
        <taxon>Laurasiatheria</taxon>
        <taxon>Carnivora</taxon>
        <taxon>Caniformia</taxon>
        <taxon>Ursidae</taxon>
        <taxon>Ailuropoda</taxon>
    </lineage>
</organism>
<evidence type="ECO:0000256" key="5">
    <source>
        <dbReference type="ARBA" id="ARBA00023128"/>
    </source>
</evidence>
<gene>
    <name evidence="7" type="primary">NIPSNAP1</name>
</gene>
<keyword evidence="4" id="KW-0072">Autophagy</keyword>
<feature type="domain" description="NIPSNAP" evidence="6">
    <location>
        <begin position="272"/>
        <end position="369"/>
    </location>
</feature>
<dbReference type="InterPro" id="IPR012577">
    <property type="entry name" value="NIPSNAP"/>
</dbReference>
<comment type="similarity">
    <text evidence="2">Belongs to the NipSnap family.</text>
</comment>
<dbReference type="Proteomes" id="UP000008912">
    <property type="component" value="Unassembled WGS sequence"/>
</dbReference>
<dbReference type="AlphaFoldDB" id="A0A7N5JJ69"/>
<dbReference type="Ensembl" id="ENSAMET00000047508.1">
    <property type="protein sequence ID" value="ENSAMEP00000026144.1"/>
    <property type="gene ID" value="ENSAMEG00000008132.2"/>
</dbReference>
<keyword evidence="3" id="KW-0809">Transit peptide</keyword>
<dbReference type="CTD" id="8508"/>
<dbReference type="GO" id="GO:0005759">
    <property type="term" value="C:mitochondrial matrix"/>
    <property type="evidence" value="ECO:0007669"/>
    <property type="project" value="UniProtKB-SubCell"/>
</dbReference>
<dbReference type="GO" id="GO:0097060">
    <property type="term" value="C:synaptic membrane"/>
    <property type="evidence" value="ECO:0007669"/>
    <property type="project" value="Ensembl"/>
</dbReference>
<dbReference type="Pfam" id="PF07978">
    <property type="entry name" value="NIPSNAP"/>
    <property type="match status" value="1"/>
</dbReference>
<protein>
    <submittedName>
        <fullName evidence="7">Nipsnap homolog 1</fullName>
    </submittedName>
</protein>
<evidence type="ECO:0000256" key="1">
    <source>
        <dbReference type="ARBA" id="ARBA00004305"/>
    </source>
</evidence>
<dbReference type="FunFam" id="3.30.70.100:FF:000007">
    <property type="entry name" value="protein NipSnap homolog 2"/>
    <property type="match status" value="1"/>
</dbReference>
<reference evidence="7 8" key="1">
    <citation type="journal article" date="2010" name="Nature">
        <title>The sequence and de novo assembly of the giant panda genome.</title>
        <authorList>
            <person name="Li R."/>
            <person name="Fan W."/>
            <person name="Tian G."/>
            <person name="Zhu H."/>
            <person name="He L."/>
            <person name="Cai J."/>
            <person name="Huang Q."/>
            <person name="Cai Q."/>
            <person name="Li B."/>
            <person name="Bai Y."/>
            <person name="Zhang Z."/>
            <person name="Zhang Y."/>
            <person name="Wang W."/>
            <person name="Li J."/>
            <person name="Wei F."/>
            <person name="Li H."/>
            <person name="Jian M."/>
            <person name="Li J."/>
            <person name="Zhang Z."/>
            <person name="Nielsen R."/>
            <person name="Li D."/>
            <person name="Gu W."/>
            <person name="Yang Z."/>
            <person name="Xuan Z."/>
            <person name="Ryder O.A."/>
            <person name="Leung F.C."/>
            <person name="Zhou Y."/>
            <person name="Cao J."/>
            <person name="Sun X."/>
            <person name="Fu Y."/>
            <person name="Fang X."/>
            <person name="Guo X."/>
            <person name="Wang B."/>
            <person name="Hou R."/>
            <person name="Shen F."/>
            <person name="Mu B."/>
            <person name="Ni P."/>
            <person name="Lin R."/>
            <person name="Qian W."/>
            <person name="Wang G."/>
            <person name="Yu C."/>
            <person name="Nie W."/>
            <person name="Wang J."/>
            <person name="Wu Z."/>
            <person name="Liang H."/>
            <person name="Min J."/>
            <person name="Wu Q."/>
            <person name="Cheng S."/>
            <person name="Ruan J."/>
            <person name="Wang M."/>
            <person name="Shi Z."/>
            <person name="Wen M."/>
            <person name="Liu B."/>
            <person name="Ren X."/>
            <person name="Zheng H."/>
            <person name="Dong D."/>
            <person name="Cook K."/>
            <person name="Shan G."/>
            <person name="Zhang H."/>
            <person name="Kosiol C."/>
            <person name="Xie X."/>
            <person name="Lu Z."/>
            <person name="Zheng H."/>
            <person name="Li Y."/>
            <person name="Steiner C.C."/>
            <person name="Lam T.T."/>
            <person name="Lin S."/>
            <person name="Zhang Q."/>
            <person name="Li G."/>
            <person name="Tian J."/>
            <person name="Gong T."/>
            <person name="Liu H."/>
            <person name="Zhang D."/>
            <person name="Fang L."/>
            <person name="Ye C."/>
            <person name="Zhang J."/>
            <person name="Hu W."/>
            <person name="Xu A."/>
            <person name="Ren Y."/>
            <person name="Zhang G."/>
            <person name="Bruford M.W."/>
            <person name="Li Q."/>
            <person name="Ma L."/>
            <person name="Guo Y."/>
            <person name="An N."/>
            <person name="Hu Y."/>
            <person name="Zheng Y."/>
            <person name="Shi Y."/>
            <person name="Li Z."/>
            <person name="Liu Q."/>
            <person name="Chen Y."/>
            <person name="Zhao J."/>
            <person name="Qu N."/>
            <person name="Zhao S."/>
            <person name="Tian F."/>
            <person name="Wang X."/>
            <person name="Wang H."/>
            <person name="Xu L."/>
            <person name="Liu X."/>
            <person name="Vinar T."/>
            <person name="Wang Y."/>
            <person name="Lam T.W."/>
            <person name="Yiu S.M."/>
            <person name="Liu S."/>
            <person name="Zhang H."/>
            <person name="Li D."/>
            <person name="Huang Y."/>
            <person name="Wang X."/>
            <person name="Yang G."/>
            <person name="Jiang Z."/>
            <person name="Wang J."/>
            <person name="Qin N."/>
            <person name="Li L."/>
            <person name="Li J."/>
            <person name="Bolund L."/>
            <person name="Kristiansen K."/>
            <person name="Wong G.K."/>
            <person name="Olson M."/>
            <person name="Zhang X."/>
            <person name="Li S."/>
            <person name="Yang H."/>
            <person name="Wang J."/>
            <person name="Wang J."/>
        </authorList>
    </citation>
    <scope>NUCLEOTIDE SEQUENCE [LARGE SCALE GENOMIC DNA]</scope>
</reference>
<evidence type="ECO:0000256" key="2">
    <source>
        <dbReference type="ARBA" id="ARBA00005291"/>
    </source>
</evidence>
<dbReference type="InParanoid" id="A0A7N5JJ69"/>
<name>A0A7N5JJ69_AILME</name>
<evidence type="ECO:0000256" key="4">
    <source>
        <dbReference type="ARBA" id="ARBA00023006"/>
    </source>
</evidence>